<sequence>MNNEKNVSQNALSRMAKQITDSADKRVVEDARKLSEKLQIEREELLKRIDKHEFEFAKREDALMRRELSLRKKEEDFQAHQSAMAKAQEALDLEVIEYRKKMADERAALDAEKQRYTQESKKQIQQKSEKYVSQALDSLGLKEKGFHRFSAVWSGIGALSIFGAFIISGWATLRFIPDLSHSLSWEYLSFISIRGLVLVGLSLALARYSFLLSERYIKEALKNAERRHAIRFGAFYLDSYGAAADWNQVKEAFKDWNISLSKDANDSNRDSNDESNFINLSPQFFENLNKLVALVPASVKKEKD</sequence>
<accession>A0ABU2EUL3</accession>
<keyword evidence="3" id="KW-1133">Transmembrane helix</keyword>
<gene>
    <name evidence="4" type="ORF">RI048_26690</name>
</gene>
<name>A0ABU2EUL3_9BURK</name>
<keyword evidence="3" id="KW-0812">Transmembrane</keyword>
<feature type="transmembrane region" description="Helical" evidence="3">
    <location>
        <begin position="191"/>
        <end position="212"/>
    </location>
</feature>
<keyword evidence="5" id="KW-1185">Reference proteome</keyword>
<keyword evidence="1" id="KW-0175">Coiled coil</keyword>
<reference evidence="4" key="1">
    <citation type="submission" date="2023-09" db="EMBL/GenBank/DDBJ databases">
        <title>Description of first Herbaspirillum huttiense subsp. nephrolepsisexaltata and Herbaspirillum huttiense subsp. lycopersicon.</title>
        <authorList>
            <person name="Poudel M."/>
            <person name="Sharma A."/>
            <person name="Goss E."/>
            <person name="Tapia J.H."/>
            <person name="Harmon C.M."/>
            <person name="Jones J.B."/>
        </authorList>
    </citation>
    <scope>NUCLEOTIDE SEQUENCE</scope>
    <source>
        <strain evidence="4">SE1</strain>
    </source>
</reference>
<evidence type="ECO:0000313" key="4">
    <source>
        <dbReference type="EMBL" id="MDR9851841.1"/>
    </source>
</evidence>
<keyword evidence="3" id="KW-0472">Membrane</keyword>
<feature type="transmembrane region" description="Helical" evidence="3">
    <location>
        <begin position="151"/>
        <end position="171"/>
    </location>
</feature>
<evidence type="ECO:0000256" key="2">
    <source>
        <dbReference type="SAM" id="MobiDB-lite"/>
    </source>
</evidence>
<evidence type="ECO:0000313" key="5">
    <source>
        <dbReference type="Proteomes" id="UP001246576"/>
    </source>
</evidence>
<protein>
    <submittedName>
        <fullName evidence="4">Uncharacterized protein</fullName>
    </submittedName>
</protein>
<proteinExistence type="predicted"/>
<feature type="compositionally biased region" description="Polar residues" evidence="2">
    <location>
        <begin position="1"/>
        <end position="12"/>
    </location>
</feature>
<feature type="region of interest" description="Disordered" evidence="2">
    <location>
        <begin position="1"/>
        <end position="23"/>
    </location>
</feature>
<organism evidence="4 5">
    <name type="scientific">Herbaspirillum huttiense subsp. lycopersici</name>
    <dbReference type="NCBI Taxonomy" id="3074428"/>
    <lineage>
        <taxon>Bacteria</taxon>
        <taxon>Pseudomonadati</taxon>
        <taxon>Pseudomonadota</taxon>
        <taxon>Betaproteobacteria</taxon>
        <taxon>Burkholderiales</taxon>
        <taxon>Oxalobacteraceae</taxon>
        <taxon>Herbaspirillum</taxon>
    </lineage>
</organism>
<dbReference type="RefSeq" id="WP_310841681.1">
    <property type="nucleotide sequence ID" value="NZ_JAVLSJ010000023.1"/>
</dbReference>
<dbReference type="EMBL" id="JAVLSJ010000023">
    <property type="protein sequence ID" value="MDR9851841.1"/>
    <property type="molecule type" value="Genomic_DNA"/>
</dbReference>
<feature type="coiled-coil region" evidence="1">
    <location>
        <begin position="28"/>
        <end position="119"/>
    </location>
</feature>
<dbReference type="Proteomes" id="UP001246576">
    <property type="component" value="Unassembled WGS sequence"/>
</dbReference>
<comment type="caution">
    <text evidence="4">The sequence shown here is derived from an EMBL/GenBank/DDBJ whole genome shotgun (WGS) entry which is preliminary data.</text>
</comment>
<evidence type="ECO:0000256" key="1">
    <source>
        <dbReference type="SAM" id="Coils"/>
    </source>
</evidence>
<evidence type="ECO:0000256" key="3">
    <source>
        <dbReference type="SAM" id="Phobius"/>
    </source>
</evidence>